<dbReference type="Gene3D" id="6.10.140.730">
    <property type="match status" value="1"/>
</dbReference>
<feature type="domain" description="Multidrug resistance protein MdtA-like C-terminal permuted SH3" evidence="9">
    <location>
        <begin position="351"/>
        <end position="409"/>
    </location>
</feature>
<evidence type="ECO:0000256" key="1">
    <source>
        <dbReference type="ARBA" id="ARBA00009477"/>
    </source>
</evidence>
<accession>A0AA94JEL8</accession>
<dbReference type="GO" id="GO:0046914">
    <property type="term" value="F:transition metal ion binding"/>
    <property type="evidence" value="ECO:0007669"/>
    <property type="project" value="TreeGrafter"/>
</dbReference>
<gene>
    <name evidence="10" type="ORF">CWE23_04720</name>
</gene>
<dbReference type="GO" id="GO:0015679">
    <property type="term" value="P:plasma membrane copper ion transport"/>
    <property type="evidence" value="ECO:0007669"/>
    <property type="project" value="TreeGrafter"/>
</dbReference>
<dbReference type="EMBL" id="PIPS01000001">
    <property type="protein sequence ID" value="RUO45315.1"/>
    <property type="molecule type" value="Genomic_DNA"/>
</dbReference>
<dbReference type="InterPro" id="IPR058791">
    <property type="entry name" value="3HB_CusB"/>
</dbReference>
<evidence type="ECO:0000256" key="3">
    <source>
        <dbReference type="SAM" id="MobiDB-lite"/>
    </source>
</evidence>
<comment type="caution">
    <text evidence="10">The sequence shown here is derived from an EMBL/GenBank/DDBJ whole genome shotgun (WGS) entry which is preliminary data.</text>
</comment>
<dbReference type="InterPro" id="IPR045800">
    <property type="entry name" value="HMBD"/>
</dbReference>
<reference evidence="11" key="1">
    <citation type="journal article" date="2018" name="Front. Microbiol.">
        <title>Genome-Based Analysis Reveals the Taxonomy and Diversity of the Family Idiomarinaceae.</title>
        <authorList>
            <person name="Liu Y."/>
            <person name="Lai Q."/>
            <person name="Shao Z."/>
        </authorList>
    </citation>
    <scope>NUCLEOTIDE SEQUENCE [LARGE SCALE GENOMIC DNA]</scope>
    <source>
        <strain evidence="11">SN-14</strain>
    </source>
</reference>
<feature type="domain" description="CusB-like beta-barrel" evidence="8">
    <location>
        <begin position="271"/>
        <end position="344"/>
    </location>
</feature>
<name>A0AA94JEL8_9GAMM</name>
<dbReference type="Pfam" id="PF19335">
    <property type="entry name" value="HMBD"/>
    <property type="match status" value="1"/>
</dbReference>
<dbReference type="Gene3D" id="2.40.50.100">
    <property type="match status" value="1"/>
</dbReference>
<dbReference type="Gene3D" id="2.40.30.170">
    <property type="match status" value="1"/>
</dbReference>
<feature type="chain" id="PRO_5041642956" evidence="4">
    <location>
        <begin position="25"/>
        <end position="439"/>
    </location>
</feature>
<feature type="compositionally biased region" description="Basic and acidic residues" evidence="3">
    <location>
        <begin position="89"/>
        <end position="102"/>
    </location>
</feature>
<evidence type="ECO:0000256" key="2">
    <source>
        <dbReference type="ARBA" id="ARBA00022448"/>
    </source>
</evidence>
<feature type="domain" description="Heavy metal binding" evidence="5">
    <location>
        <begin position="48"/>
        <end position="74"/>
    </location>
</feature>
<dbReference type="InterPro" id="IPR006143">
    <property type="entry name" value="RND_pump_MFP"/>
</dbReference>
<dbReference type="GO" id="GO:0022857">
    <property type="term" value="F:transmembrane transporter activity"/>
    <property type="evidence" value="ECO:0007669"/>
    <property type="project" value="InterPro"/>
</dbReference>
<dbReference type="PANTHER" id="PTHR30097:SF15">
    <property type="entry name" value="CATION EFFLUX SYSTEM PROTEIN CUSB"/>
    <property type="match status" value="1"/>
</dbReference>
<evidence type="ECO:0000259" key="5">
    <source>
        <dbReference type="Pfam" id="PF19335"/>
    </source>
</evidence>
<dbReference type="NCBIfam" id="TIGR01730">
    <property type="entry name" value="RND_mfp"/>
    <property type="match status" value="1"/>
</dbReference>
<dbReference type="Pfam" id="PF25967">
    <property type="entry name" value="RND-MFP_C"/>
    <property type="match status" value="1"/>
</dbReference>
<evidence type="ECO:0000259" key="7">
    <source>
        <dbReference type="Pfam" id="PF25919"/>
    </source>
</evidence>
<evidence type="ECO:0000313" key="11">
    <source>
        <dbReference type="Proteomes" id="UP000286680"/>
    </source>
</evidence>
<evidence type="ECO:0000259" key="8">
    <source>
        <dbReference type="Pfam" id="PF25954"/>
    </source>
</evidence>
<evidence type="ECO:0000313" key="10">
    <source>
        <dbReference type="EMBL" id="RUO45315.1"/>
    </source>
</evidence>
<keyword evidence="4" id="KW-0732">Signal</keyword>
<dbReference type="InterPro" id="IPR058790">
    <property type="entry name" value="BSH_CusB"/>
</dbReference>
<sequence>MRVLLLALTLLALLSTVSAPLALAQDHSQHQHQQSTDNDPFNEDDVQYVCPMHSQIVKDEPGTCPICGMDLVQKKTEARPQSQQPSNDMSERSESDTDRSRDFTVPVKQQQALRVTTAVVERKNVTPSISAQAQVSWQQSAKYHVHARAEGWVEELYADIEGQWVDKGDKLYRVYAPDLVVAQDDYLQLLNSLAQVGNSQRQQQFKQRGQQRLRLLGMTEAQIAQLEKSGETRYEVDYFAPKSGYVTELNIQQGMYVNPGLELMTISGDEQLWFMLDVPVRYADQLAVGQMVHLSSEQIDGHWMNRIDYLYPQVDQRTQTITARVPVDASIDNLREGIWASGRIELDTIENALVIPVKSLIQTQKNNRVIVQTNEQAFAVRKVTTGLRIGDDIVIREGLQEGERVVTNGQFLLDSEASLRGLQPDAEAMPAMQHDHGGH</sequence>
<keyword evidence="2" id="KW-0813">Transport</keyword>
<feature type="region of interest" description="Disordered" evidence="3">
    <location>
        <begin position="75"/>
        <end position="107"/>
    </location>
</feature>
<protein>
    <submittedName>
        <fullName evidence="10">Efflux RND transporter periplasmic adaptor subunit</fullName>
    </submittedName>
</protein>
<dbReference type="SUPFAM" id="SSF111369">
    <property type="entry name" value="HlyD-like secretion proteins"/>
    <property type="match status" value="1"/>
</dbReference>
<dbReference type="InterPro" id="IPR058627">
    <property type="entry name" value="MdtA-like_C"/>
</dbReference>
<dbReference type="GO" id="GO:0030288">
    <property type="term" value="C:outer membrane-bounded periplasmic space"/>
    <property type="evidence" value="ECO:0007669"/>
    <property type="project" value="TreeGrafter"/>
</dbReference>
<evidence type="ECO:0000256" key="4">
    <source>
        <dbReference type="SAM" id="SignalP"/>
    </source>
</evidence>
<dbReference type="InterPro" id="IPR058792">
    <property type="entry name" value="Beta-barrel_RND_2"/>
</dbReference>
<dbReference type="Pfam" id="PF25954">
    <property type="entry name" value="Beta-barrel_RND_2"/>
    <property type="match status" value="1"/>
</dbReference>
<proteinExistence type="inferred from homology"/>
<dbReference type="Proteomes" id="UP000286680">
    <property type="component" value="Unassembled WGS sequence"/>
</dbReference>
<dbReference type="PANTHER" id="PTHR30097">
    <property type="entry name" value="CATION EFFLUX SYSTEM PROTEIN CUSB"/>
    <property type="match status" value="1"/>
</dbReference>
<dbReference type="Pfam" id="PF25869">
    <property type="entry name" value="3HB_CusB"/>
    <property type="match status" value="1"/>
</dbReference>
<keyword evidence="11" id="KW-1185">Reference proteome</keyword>
<dbReference type="AlphaFoldDB" id="A0AA94JEL8"/>
<feature type="domain" description="CusB-like three alpha-helical bundle" evidence="6">
    <location>
        <begin position="178"/>
        <end position="233"/>
    </location>
</feature>
<feature type="signal peptide" evidence="4">
    <location>
        <begin position="1"/>
        <end position="24"/>
    </location>
</feature>
<feature type="domain" description="CusB-like barrel-sandwich hybrid" evidence="7">
    <location>
        <begin position="144"/>
        <end position="266"/>
    </location>
</feature>
<dbReference type="GO" id="GO:0016020">
    <property type="term" value="C:membrane"/>
    <property type="evidence" value="ECO:0007669"/>
    <property type="project" value="InterPro"/>
</dbReference>
<dbReference type="InterPro" id="IPR051909">
    <property type="entry name" value="MFP_Cation_Efflux"/>
</dbReference>
<evidence type="ECO:0000259" key="9">
    <source>
        <dbReference type="Pfam" id="PF25967"/>
    </source>
</evidence>
<dbReference type="Gene3D" id="2.40.420.20">
    <property type="match status" value="1"/>
</dbReference>
<dbReference type="RefSeq" id="WP_126819649.1">
    <property type="nucleotide sequence ID" value="NZ_PIPS01000001.1"/>
</dbReference>
<dbReference type="Pfam" id="PF25919">
    <property type="entry name" value="BSH_CusB"/>
    <property type="match status" value="1"/>
</dbReference>
<evidence type="ECO:0000259" key="6">
    <source>
        <dbReference type="Pfam" id="PF25869"/>
    </source>
</evidence>
<organism evidence="10 11">
    <name type="scientific">Idiomarina aquatica</name>
    <dbReference type="NCBI Taxonomy" id="1327752"/>
    <lineage>
        <taxon>Bacteria</taxon>
        <taxon>Pseudomonadati</taxon>
        <taxon>Pseudomonadota</taxon>
        <taxon>Gammaproteobacteria</taxon>
        <taxon>Alteromonadales</taxon>
        <taxon>Idiomarinaceae</taxon>
        <taxon>Idiomarina</taxon>
    </lineage>
</organism>
<comment type="similarity">
    <text evidence="1">Belongs to the membrane fusion protein (MFP) (TC 8.A.1) family.</text>
</comment>
<dbReference type="GO" id="GO:0060003">
    <property type="term" value="P:copper ion export"/>
    <property type="evidence" value="ECO:0007669"/>
    <property type="project" value="TreeGrafter"/>
</dbReference>